<dbReference type="STRING" id="708197.A0A166ZD91"/>
<name>A0A166ZD91_9PEZI</name>
<dbReference type="Pfam" id="PF24681">
    <property type="entry name" value="Kelch_KLHDC2_KLHL20_DRC7"/>
    <property type="match status" value="1"/>
</dbReference>
<dbReference type="EMBL" id="LFIV01000001">
    <property type="protein sequence ID" value="KZL78751.1"/>
    <property type="molecule type" value="Genomic_DNA"/>
</dbReference>
<sequence length="353" mass="37780">MVRSLYLGVALSITLVANAVSSHGSIWETLAPISIAPRQEHGTVALSDKKLAILGGIVPNSNGPGFNTTSLFQIYDIPSNSWSSAADAPIEVNHPNVAVVDGKVYLLGGLSVAPDGAWRAFPESWVYDSSTDVWTSIDPMPPGEQRGSATVGVHGKKIYLAGGMRTLEPIGEMGEQDTVDFVTAFDTENMSWCTLPPFARSLPEGRDHAGGSVASNNFYVIGGRERGQRNVKDTVFTLDLDNLEGGWIMKESRMPTARGGVVTGTVNGKIYIFGGEGNSAEGTDGMFNEVEVFDTKKEIWKRLAPMPLPRHGGSAVAIGGSIYLPGGGLREGGSPDSTLDVYRPKRWFSPFFL</sequence>
<dbReference type="PANTHER" id="PTHR45632">
    <property type="entry name" value="LD33804P"/>
    <property type="match status" value="1"/>
</dbReference>
<gene>
    <name evidence="2" type="ORF">CT0861_08945</name>
</gene>
<dbReference type="InterPro" id="IPR015915">
    <property type="entry name" value="Kelch-typ_b-propeller"/>
</dbReference>
<reference evidence="2 3" key="1">
    <citation type="submission" date="2015-06" db="EMBL/GenBank/DDBJ databases">
        <title>Survival trade-offs in plant roots during colonization by closely related pathogenic and mutualistic fungi.</title>
        <authorList>
            <person name="Hacquard S."/>
            <person name="Kracher B."/>
            <person name="Hiruma K."/>
            <person name="Weinman A."/>
            <person name="Muench P."/>
            <person name="Garrido Oter R."/>
            <person name="Ver Loren van Themaat E."/>
            <person name="Dallerey J.-F."/>
            <person name="Damm U."/>
            <person name="Henrissat B."/>
            <person name="Lespinet O."/>
            <person name="Thon M."/>
            <person name="Kemen E."/>
            <person name="McHardy A.C."/>
            <person name="Schulze-Lefert P."/>
            <person name="O'Connell R.J."/>
        </authorList>
    </citation>
    <scope>NUCLEOTIDE SEQUENCE [LARGE SCALE GENOMIC DNA]</scope>
    <source>
        <strain evidence="2 3">0861</strain>
    </source>
</reference>
<dbReference type="SMART" id="SM00612">
    <property type="entry name" value="Kelch"/>
    <property type="match status" value="4"/>
</dbReference>
<dbReference type="AlphaFoldDB" id="A0A166ZD91"/>
<evidence type="ECO:0000256" key="1">
    <source>
        <dbReference type="SAM" id="SignalP"/>
    </source>
</evidence>
<keyword evidence="1" id="KW-0732">Signal</keyword>
<protein>
    <submittedName>
        <fullName evidence="2">Kelch repeat-containing protein</fullName>
    </submittedName>
</protein>
<dbReference type="Gene3D" id="2.120.10.80">
    <property type="entry name" value="Kelch-type beta propeller"/>
    <property type="match status" value="2"/>
</dbReference>
<proteinExistence type="predicted"/>
<evidence type="ECO:0000313" key="2">
    <source>
        <dbReference type="EMBL" id="KZL78751.1"/>
    </source>
</evidence>
<feature type="chain" id="PRO_5007883143" evidence="1">
    <location>
        <begin position="20"/>
        <end position="353"/>
    </location>
</feature>
<accession>A0A166ZD91</accession>
<dbReference type="PANTHER" id="PTHR45632:SF24">
    <property type="entry name" value="GALACTOSE OXIDASE"/>
    <property type="match status" value="1"/>
</dbReference>
<organism evidence="2 3">
    <name type="scientific">Colletotrichum tofieldiae</name>
    <dbReference type="NCBI Taxonomy" id="708197"/>
    <lineage>
        <taxon>Eukaryota</taxon>
        <taxon>Fungi</taxon>
        <taxon>Dikarya</taxon>
        <taxon>Ascomycota</taxon>
        <taxon>Pezizomycotina</taxon>
        <taxon>Sordariomycetes</taxon>
        <taxon>Hypocreomycetidae</taxon>
        <taxon>Glomerellales</taxon>
        <taxon>Glomerellaceae</taxon>
        <taxon>Colletotrichum</taxon>
        <taxon>Colletotrichum spaethianum species complex</taxon>
    </lineage>
</organism>
<evidence type="ECO:0000313" key="3">
    <source>
        <dbReference type="Proteomes" id="UP000076552"/>
    </source>
</evidence>
<feature type="signal peptide" evidence="1">
    <location>
        <begin position="1"/>
        <end position="19"/>
    </location>
</feature>
<comment type="caution">
    <text evidence="2">The sequence shown here is derived from an EMBL/GenBank/DDBJ whole genome shotgun (WGS) entry which is preliminary data.</text>
</comment>
<dbReference type="SUPFAM" id="SSF117281">
    <property type="entry name" value="Kelch motif"/>
    <property type="match status" value="1"/>
</dbReference>
<keyword evidence="3" id="KW-1185">Reference proteome</keyword>
<dbReference type="Pfam" id="PF01344">
    <property type="entry name" value="Kelch_1"/>
    <property type="match status" value="1"/>
</dbReference>
<dbReference type="InterPro" id="IPR006652">
    <property type="entry name" value="Kelch_1"/>
</dbReference>
<dbReference type="Proteomes" id="UP000076552">
    <property type="component" value="Unassembled WGS sequence"/>
</dbReference>